<evidence type="ECO:0000256" key="4">
    <source>
        <dbReference type="ARBA" id="ARBA00022982"/>
    </source>
</evidence>
<name>A0A6H2H9S9_9BURK</name>
<keyword evidence="3 6" id="KW-0479">Metal-binding</keyword>
<gene>
    <name evidence="9" type="ORF">HC248_01833</name>
</gene>
<dbReference type="InterPro" id="IPR050597">
    <property type="entry name" value="Cytochrome_c_Oxidase_Subunit"/>
</dbReference>
<dbReference type="Proteomes" id="UP000502041">
    <property type="component" value="Chromosome"/>
</dbReference>
<evidence type="ECO:0000259" key="8">
    <source>
        <dbReference type="PROSITE" id="PS51007"/>
    </source>
</evidence>
<evidence type="ECO:0000256" key="6">
    <source>
        <dbReference type="PROSITE-ProRule" id="PRU00433"/>
    </source>
</evidence>
<accession>A0A6H2H9S9</accession>
<reference evidence="9 10" key="1">
    <citation type="submission" date="2020-04" db="EMBL/GenBank/DDBJ databases">
        <title>Complete genome of a Psychrophilic, Marine, Gas Vacuolate Bacterium Polaromonas vacuolata KCTC 22033T.</title>
        <authorList>
            <person name="Hwang K."/>
            <person name="Kim K.M."/>
        </authorList>
    </citation>
    <scope>NUCLEOTIDE SEQUENCE [LARGE SCALE GENOMIC DNA]</scope>
    <source>
        <strain evidence="9 10">KCTC 22033</strain>
    </source>
</reference>
<evidence type="ECO:0000256" key="7">
    <source>
        <dbReference type="SAM" id="SignalP"/>
    </source>
</evidence>
<dbReference type="GO" id="GO:0020037">
    <property type="term" value="F:heme binding"/>
    <property type="evidence" value="ECO:0007669"/>
    <property type="project" value="InterPro"/>
</dbReference>
<dbReference type="SUPFAM" id="SSF46626">
    <property type="entry name" value="Cytochrome c"/>
    <property type="match status" value="1"/>
</dbReference>
<keyword evidence="10" id="KW-1185">Reference proteome</keyword>
<keyword evidence="7" id="KW-0732">Signal</keyword>
<evidence type="ECO:0000313" key="10">
    <source>
        <dbReference type="Proteomes" id="UP000502041"/>
    </source>
</evidence>
<dbReference type="AlphaFoldDB" id="A0A6H2H9S9"/>
<dbReference type="PROSITE" id="PS51007">
    <property type="entry name" value="CYTC"/>
    <property type="match status" value="1"/>
</dbReference>
<protein>
    <submittedName>
        <fullName evidence="9">Cytochrome c-554(548)</fullName>
    </submittedName>
</protein>
<dbReference type="InterPro" id="IPR036909">
    <property type="entry name" value="Cyt_c-like_dom_sf"/>
</dbReference>
<dbReference type="Gene3D" id="1.10.760.10">
    <property type="entry name" value="Cytochrome c-like domain"/>
    <property type="match status" value="1"/>
</dbReference>
<dbReference type="KEGG" id="pvac:HC248_01833"/>
<dbReference type="Pfam" id="PF00034">
    <property type="entry name" value="Cytochrom_C"/>
    <property type="match status" value="1"/>
</dbReference>
<dbReference type="EMBL" id="CP051461">
    <property type="protein sequence ID" value="QJC56527.1"/>
    <property type="molecule type" value="Genomic_DNA"/>
</dbReference>
<dbReference type="PANTHER" id="PTHR33751">
    <property type="entry name" value="CBB3-TYPE CYTOCHROME C OXIDASE SUBUNIT FIXP"/>
    <property type="match status" value="1"/>
</dbReference>
<dbReference type="GO" id="GO:0009055">
    <property type="term" value="F:electron transfer activity"/>
    <property type="evidence" value="ECO:0007669"/>
    <property type="project" value="InterPro"/>
</dbReference>
<evidence type="ECO:0000313" key="9">
    <source>
        <dbReference type="EMBL" id="QJC56527.1"/>
    </source>
</evidence>
<evidence type="ECO:0000256" key="5">
    <source>
        <dbReference type="ARBA" id="ARBA00023004"/>
    </source>
</evidence>
<feature type="signal peptide" evidence="7">
    <location>
        <begin position="1"/>
        <end position="20"/>
    </location>
</feature>
<sequence>MRILKLTAALFLIISPLQWAQAGDIEAGKIKSAQCVVCHGQNGISTMIEAPNLAGQSEIYLQEQLLHYRSGKRSHQVMSIIAKPLSDKDINDLSAWYSAFKIEVTMPK</sequence>
<dbReference type="PANTHER" id="PTHR33751:SF9">
    <property type="entry name" value="CYTOCHROME C4"/>
    <property type="match status" value="1"/>
</dbReference>
<evidence type="ECO:0000256" key="1">
    <source>
        <dbReference type="ARBA" id="ARBA00022448"/>
    </source>
</evidence>
<keyword evidence="1" id="KW-0813">Transport</keyword>
<feature type="domain" description="Cytochrome c" evidence="8">
    <location>
        <begin position="23"/>
        <end position="101"/>
    </location>
</feature>
<feature type="chain" id="PRO_5026292305" evidence="7">
    <location>
        <begin position="21"/>
        <end position="108"/>
    </location>
</feature>
<keyword evidence="2 6" id="KW-0349">Heme</keyword>
<dbReference type="RefSeq" id="WP_202882355.1">
    <property type="nucleotide sequence ID" value="NZ_CP051461.1"/>
</dbReference>
<evidence type="ECO:0000256" key="2">
    <source>
        <dbReference type="ARBA" id="ARBA00022617"/>
    </source>
</evidence>
<dbReference type="GO" id="GO:0046872">
    <property type="term" value="F:metal ion binding"/>
    <property type="evidence" value="ECO:0007669"/>
    <property type="project" value="UniProtKB-KW"/>
</dbReference>
<keyword evidence="5 6" id="KW-0408">Iron</keyword>
<evidence type="ECO:0000256" key="3">
    <source>
        <dbReference type="ARBA" id="ARBA00022723"/>
    </source>
</evidence>
<organism evidence="9 10">
    <name type="scientific">Polaromonas vacuolata</name>
    <dbReference type="NCBI Taxonomy" id="37448"/>
    <lineage>
        <taxon>Bacteria</taxon>
        <taxon>Pseudomonadati</taxon>
        <taxon>Pseudomonadota</taxon>
        <taxon>Betaproteobacteria</taxon>
        <taxon>Burkholderiales</taxon>
        <taxon>Comamonadaceae</taxon>
        <taxon>Polaromonas</taxon>
    </lineage>
</organism>
<keyword evidence="4" id="KW-0249">Electron transport</keyword>
<dbReference type="InterPro" id="IPR009056">
    <property type="entry name" value="Cyt_c-like_dom"/>
</dbReference>
<proteinExistence type="predicted"/>